<dbReference type="CDD" id="cd19086">
    <property type="entry name" value="AKR_AKR11C1"/>
    <property type="match status" value="1"/>
</dbReference>
<gene>
    <name evidence="3" type="ORF">AArcSt11_14360</name>
</gene>
<proteinExistence type="predicted"/>
<evidence type="ECO:0000256" key="1">
    <source>
        <dbReference type="SAM" id="MobiDB-lite"/>
    </source>
</evidence>
<feature type="domain" description="NADP-dependent oxidoreductase" evidence="2">
    <location>
        <begin position="16"/>
        <end position="316"/>
    </location>
</feature>
<dbReference type="Gene3D" id="3.20.20.100">
    <property type="entry name" value="NADP-dependent oxidoreductase domain"/>
    <property type="match status" value="1"/>
</dbReference>
<dbReference type="InterPro" id="IPR036812">
    <property type="entry name" value="NAD(P)_OxRdtase_dom_sf"/>
</dbReference>
<dbReference type="PANTHER" id="PTHR43312">
    <property type="entry name" value="D-THREO-ALDOSE 1-DEHYDROGENASE"/>
    <property type="match status" value="1"/>
</dbReference>
<dbReference type="Proteomes" id="UP001202674">
    <property type="component" value="Unassembled WGS sequence"/>
</dbReference>
<comment type="caution">
    <text evidence="3">The sequence shown here is derived from an EMBL/GenBank/DDBJ whole genome shotgun (WGS) entry which is preliminary data.</text>
</comment>
<accession>A0AAE3K6X5</accession>
<dbReference type="AlphaFoldDB" id="A0AAE3K6X5"/>
<dbReference type="SUPFAM" id="SSF51430">
    <property type="entry name" value="NAD(P)-linked oxidoreductase"/>
    <property type="match status" value="1"/>
</dbReference>
<evidence type="ECO:0000259" key="2">
    <source>
        <dbReference type="Pfam" id="PF00248"/>
    </source>
</evidence>
<dbReference type="RefSeq" id="WP_250598088.1">
    <property type="nucleotide sequence ID" value="NZ_JAKRVY010000009.1"/>
</dbReference>
<dbReference type="EMBL" id="JAKRVY010000009">
    <property type="protein sequence ID" value="MCL9814840.1"/>
    <property type="molecule type" value="Genomic_DNA"/>
</dbReference>
<dbReference type="InterPro" id="IPR023210">
    <property type="entry name" value="NADP_OxRdtase_dom"/>
</dbReference>
<reference evidence="3 4" key="1">
    <citation type="journal article" date="2022" name="Syst. Appl. Microbiol.">
        <title>Natronocalculus amylovorans gen. nov., sp. nov., and Natranaeroarchaeum aerophilus sp. nov., dominant culturable amylolytic natronoarchaea from hypersaline soda lakes in southwestern Siberia.</title>
        <authorList>
            <person name="Sorokin D.Y."/>
            <person name="Elcheninov A.G."/>
            <person name="Khizhniak T.V."/>
            <person name="Koenen M."/>
            <person name="Bale N.J."/>
            <person name="Damste J.S.S."/>
            <person name="Kublanov I.V."/>
        </authorList>
    </citation>
    <scope>NUCLEOTIDE SEQUENCE [LARGE SCALE GENOMIC DNA]</scope>
    <source>
        <strain evidence="3 4">AArc-St1-1</strain>
    </source>
</reference>
<dbReference type="PANTHER" id="PTHR43312:SF1">
    <property type="entry name" value="NADP-DEPENDENT OXIDOREDUCTASE DOMAIN-CONTAINING PROTEIN"/>
    <property type="match status" value="1"/>
</dbReference>
<dbReference type="Pfam" id="PF00248">
    <property type="entry name" value="Aldo_ket_red"/>
    <property type="match status" value="1"/>
</dbReference>
<name>A0AAE3K6X5_9EURY</name>
<keyword evidence="4" id="KW-1185">Reference proteome</keyword>
<feature type="region of interest" description="Disordered" evidence="1">
    <location>
        <begin position="332"/>
        <end position="351"/>
    </location>
</feature>
<evidence type="ECO:0000313" key="4">
    <source>
        <dbReference type="Proteomes" id="UP001202674"/>
    </source>
</evidence>
<organism evidence="3 4">
    <name type="scientific">Natranaeroarchaeum aerophilus</name>
    <dbReference type="NCBI Taxonomy" id="2917711"/>
    <lineage>
        <taxon>Archaea</taxon>
        <taxon>Methanobacteriati</taxon>
        <taxon>Methanobacteriota</taxon>
        <taxon>Stenosarchaea group</taxon>
        <taxon>Halobacteria</taxon>
        <taxon>Halobacteriales</taxon>
        <taxon>Natronoarchaeaceae</taxon>
        <taxon>Natranaeroarchaeum</taxon>
    </lineage>
</organism>
<evidence type="ECO:0000313" key="3">
    <source>
        <dbReference type="EMBL" id="MCL9814840.1"/>
    </source>
</evidence>
<sequence length="351" mass="39175">MNYRTLGESDVDVSEVGFGAWVVGTDWWGDRDEQQAIDMVRHAVDRGITFFDTGDVYGHGASEEIIGQALGERREEVTIGTKVGYDFYNNPQAGHGELPKDVTPEWIETALDRSLDRLDTDYVDVLQLHNANVDEVDRDVLETLDELQESGRVDAVGWALGPSIGWLAEGEAAIEHEFDALQTVFNLFEQGPGMHFVDEIERQKAETSIMARVPHSSGLLNEQVTPDTELEDGDHRSHRPTAWYETGWEKVEQLRFLERDDERTMAQAAIQWLLYHDSVATVTPTFRTTDDIDAWAAASDAPALSDEEYERVQELYAGNFGIDRDDGMDAYRSSVGGEDIESAGVQPASGD</sequence>
<dbReference type="InterPro" id="IPR053135">
    <property type="entry name" value="AKR2_Oxidoreductase"/>
</dbReference>
<protein>
    <submittedName>
        <fullName evidence="3">Aldo/keto reductase</fullName>
    </submittedName>
</protein>